<evidence type="ECO:0000313" key="9">
    <source>
        <dbReference type="Proteomes" id="UP000307541"/>
    </source>
</evidence>
<evidence type="ECO:0000256" key="5">
    <source>
        <dbReference type="ARBA" id="ARBA00023136"/>
    </source>
</evidence>
<name>A0A4T2A2U6_9PSED</name>
<evidence type="ECO:0000256" key="3">
    <source>
        <dbReference type="ARBA" id="ARBA00022692"/>
    </source>
</evidence>
<dbReference type="PANTHER" id="PTHR47371:SF3">
    <property type="entry name" value="PHOSPHOGLYCEROL TRANSFERASE I"/>
    <property type="match status" value="1"/>
</dbReference>
<dbReference type="SUPFAM" id="SSF53649">
    <property type="entry name" value="Alkaline phosphatase-like"/>
    <property type="match status" value="1"/>
</dbReference>
<dbReference type="Gene3D" id="3.40.720.10">
    <property type="entry name" value="Alkaline Phosphatase, subunit A"/>
    <property type="match status" value="1"/>
</dbReference>
<comment type="caution">
    <text evidence="8">The sequence shown here is derived from an EMBL/GenBank/DDBJ whole genome shotgun (WGS) entry which is preliminary data.</text>
</comment>
<dbReference type="InterPro" id="IPR000917">
    <property type="entry name" value="Sulfatase_N"/>
</dbReference>
<keyword evidence="9" id="KW-1185">Reference proteome</keyword>
<reference evidence="8 9" key="1">
    <citation type="submission" date="2018-10" db="EMBL/GenBank/DDBJ databases">
        <title>Pseudomonas leptonychotis sp. nov., isolated from Weddell seals in Antarctica.</title>
        <authorList>
            <person name="Novakova D."/>
            <person name="Svec P."/>
            <person name="Kralova S."/>
            <person name="Kristofova L."/>
            <person name="Zeman M."/>
            <person name="Pantucek R."/>
            <person name="Maslanova I."/>
            <person name="Sedlacek I."/>
        </authorList>
    </citation>
    <scope>NUCLEOTIDE SEQUENCE [LARGE SCALE GENOMIC DNA]</scope>
    <source>
        <strain evidence="8 9">CCM 8849</strain>
    </source>
</reference>
<keyword evidence="3 6" id="KW-0812">Transmembrane</keyword>
<dbReference type="GO" id="GO:0005886">
    <property type="term" value="C:plasma membrane"/>
    <property type="evidence" value="ECO:0007669"/>
    <property type="project" value="UniProtKB-SubCell"/>
</dbReference>
<proteinExistence type="predicted"/>
<dbReference type="InterPro" id="IPR017850">
    <property type="entry name" value="Alkaline_phosphatase_core_sf"/>
</dbReference>
<keyword evidence="4 6" id="KW-1133">Transmembrane helix</keyword>
<evidence type="ECO:0000256" key="1">
    <source>
        <dbReference type="ARBA" id="ARBA00004651"/>
    </source>
</evidence>
<feature type="transmembrane region" description="Helical" evidence="6">
    <location>
        <begin position="75"/>
        <end position="95"/>
    </location>
</feature>
<keyword evidence="5 6" id="KW-0472">Membrane</keyword>
<feature type="domain" description="Sulfatase N-terminal" evidence="7">
    <location>
        <begin position="236"/>
        <end position="512"/>
    </location>
</feature>
<feature type="transmembrane region" description="Helical" evidence="6">
    <location>
        <begin position="21"/>
        <end position="40"/>
    </location>
</feature>
<sequence length="748" mass="81972">MAIAPGVPVRVTCKWLRHPSSSLFTLSLLLLILPLCSRYALGWSNAYGYLSDLAIGSVLLIALHQRSWLLSLPLLLAWGIFTLSTAELVIAVGRMPEPADLHYLSDAQFISHSTQGGGLSQPLLGLALALLLALYLGLRTWQTPSRAAPLSPAWLLLPLSLFTAHSIGQQYRPSEADQWLQFNLPHKLLAESSNSGQQYLADWLAGDEPSSPPDISGLNQLDLSGTPLLKQAGSARNVLIITLEGVTGAYLQASRQAIGSSYTQDPMPRLSQWAERGMLTTDYVLHGHQTIRGLYAMLCGDYNKLDSGTPKGVELLNNAARSAQCLPAQLRERGLSTHFLQGAGLRFMAKDQIMPQMGFDKTLGRDWFKNKPYIEFPWGMDDKAYFEGALGYVQQLRKKRQPWMLTLLTVGTHQPYSAPQAYLDRQPNAKLAAIAYLDDAVADFLTALDKQGVMKDTLVIVTSDESHGLENVRLASAWGFNLLLAPEQAKLPARKQGVYGHVDLTASVLDYFAFPVPATIAGRSLLRDYTTGREIISYTNGLLRQHDGQGTLTECDFQNICRRYASPGFIADSARYLGRFSGKPARLISQRAGLLDQSLSNGQAEQRYQFANTRPIKLKPNASDDWADNLVGAQYLTLGADTQTTVTLKIRALHMNKQGATLQLKTKEYDRNVDLAIPALPLLTRDQPVEISFTFDNPAARKAFSFHLLGQGQGAIEIVDFSVSSTPLEAAAKLLAAQEGLDAVAPTP</sequence>
<dbReference type="CDD" id="cd16015">
    <property type="entry name" value="LTA_synthase"/>
    <property type="match status" value="1"/>
</dbReference>
<dbReference type="EMBL" id="RFLV01000001">
    <property type="protein sequence ID" value="TIH09451.1"/>
    <property type="molecule type" value="Genomic_DNA"/>
</dbReference>
<comment type="subcellular location">
    <subcellularLocation>
        <location evidence="1">Cell membrane</location>
        <topology evidence="1">Multi-pass membrane protein</topology>
    </subcellularLocation>
</comment>
<evidence type="ECO:0000256" key="6">
    <source>
        <dbReference type="SAM" id="Phobius"/>
    </source>
</evidence>
<dbReference type="Proteomes" id="UP000307541">
    <property type="component" value="Unassembled WGS sequence"/>
</dbReference>
<dbReference type="AlphaFoldDB" id="A0A4T2A2U6"/>
<keyword evidence="2" id="KW-1003">Cell membrane</keyword>
<evidence type="ECO:0000313" key="8">
    <source>
        <dbReference type="EMBL" id="TIH09451.1"/>
    </source>
</evidence>
<gene>
    <name evidence="8" type="ORF">D8779_01705</name>
</gene>
<dbReference type="Pfam" id="PF00884">
    <property type="entry name" value="Sulfatase"/>
    <property type="match status" value="1"/>
</dbReference>
<feature type="transmembrane region" description="Helical" evidence="6">
    <location>
        <begin position="46"/>
        <end position="63"/>
    </location>
</feature>
<accession>A0A4T2A2U6</accession>
<protein>
    <submittedName>
        <fullName evidence="8">LTA synthase family protein</fullName>
    </submittedName>
</protein>
<evidence type="ECO:0000256" key="2">
    <source>
        <dbReference type="ARBA" id="ARBA00022475"/>
    </source>
</evidence>
<evidence type="ECO:0000259" key="7">
    <source>
        <dbReference type="Pfam" id="PF00884"/>
    </source>
</evidence>
<dbReference type="OrthoDB" id="5901192at2"/>
<dbReference type="InterPro" id="IPR050448">
    <property type="entry name" value="OpgB/LTA_synthase_biosynth"/>
</dbReference>
<dbReference type="PANTHER" id="PTHR47371">
    <property type="entry name" value="LIPOTEICHOIC ACID SYNTHASE"/>
    <property type="match status" value="1"/>
</dbReference>
<organism evidence="8 9">
    <name type="scientific">Pseudomonas leptonychotis</name>
    <dbReference type="NCBI Taxonomy" id="2448482"/>
    <lineage>
        <taxon>Bacteria</taxon>
        <taxon>Pseudomonadati</taxon>
        <taxon>Pseudomonadota</taxon>
        <taxon>Gammaproteobacteria</taxon>
        <taxon>Pseudomonadales</taxon>
        <taxon>Pseudomonadaceae</taxon>
        <taxon>Pseudomonas</taxon>
    </lineage>
</organism>
<evidence type="ECO:0000256" key="4">
    <source>
        <dbReference type="ARBA" id="ARBA00022989"/>
    </source>
</evidence>